<sequence>MNIATLATILVIAAIAALFARLFAGFTLAGILATYLLACLGAVGGWVAQQQLGLPDLYTFPFPSDGTPVAVVWPGAAALLAALLGGRLWRPRRASRRRR</sequence>
<keyword evidence="1" id="KW-1133">Transmembrane helix</keyword>
<feature type="transmembrane region" description="Helical" evidence="1">
    <location>
        <begin position="6"/>
        <end position="24"/>
    </location>
</feature>
<feature type="transmembrane region" description="Helical" evidence="1">
    <location>
        <begin position="69"/>
        <end position="89"/>
    </location>
</feature>
<dbReference type="AlphaFoldDB" id="A0A6J4I0H1"/>
<protein>
    <recommendedName>
        <fullName evidence="3">GlsB/YeaQ/YmgE family stress response membrane protein</fullName>
    </recommendedName>
</protein>
<organism evidence="2">
    <name type="scientific">uncultured Chloroflexia bacterium</name>
    <dbReference type="NCBI Taxonomy" id="1672391"/>
    <lineage>
        <taxon>Bacteria</taxon>
        <taxon>Bacillati</taxon>
        <taxon>Chloroflexota</taxon>
        <taxon>Chloroflexia</taxon>
        <taxon>environmental samples</taxon>
    </lineage>
</organism>
<accession>A0A6J4I0H1</accession>
<evidence type="ECO:0000313" key="2">
    <source>
        <dbReference type="EMBL" id="CAA9238152.1"/>
    </source>
</evidence>
<feature type="transmembrane region" description="Helical" evidence="1">
    <location>
        <begin position="31"/>
        <end position="49"/>
    </location>
</feature>
<keyword evidence="1" id="KW-0812">Transmembrane</keyword>
<keyword evidence="1" id="KW-0472">Membrane</keyword>
<dbReference type="EMBL" id="CADCTK010000312">
    <property type="protein sequence ID" value="CAA9238152.1"/>
    <property type="molecule type" value="Genomic_DNA"/>
</dbReference>
<evidence type="ECO:0000256" key="1">
    <source>
        <dbReference type="SAM" id="Phobius"/>
    </source>
</evidence>
<proteinExistence type="predicted"/>
<name>A0A6J4I0H1_9CHLR</name>
<reference evidence="2" key="1">
    <citation type="submission" date="2020-02" db="EMBL/GenBank/DDBJ databases">
        <authorList>
            <person name="Meier V. D."/>
        </authorList>
    </citation>
    <scope>NUCLEOTIDE SEQUENCE</scope>
    <source>
        <strain evidence="2">AVDCRST_MAG26</strain>
    </source>
</reference>
<gene>
    <name evidence="2" type="ORF">AVDCRST_MAG26-1298</name>
</gene>
<evidence type="ECO:0008006" key="3">
    <source>
        <dbReference type="Google" id="ProtNLM"/>
    </source>
</evidence>